<organism evidence="8 9">
    <name type="scientific">Penstemon davidsonii</name>
    <dbReference type="NCBI Taxonomy" id="160366"/>
    <lineage>
        <taxon>Eukaryota</taxon>
        <taxon>Viridiplantae</taxon>
        <taxon>Streptophyta</taxon>
        <taxon>Embryophyta</taxon>
        <taxon>Tracheophyta</taxon>
        <taxon>Spermatophyta</taxon>
        <taxon>Magnoliopsida</taxon>
        <taxon>eudicotyledons</taxon>
        <taxon>Gunneridae</taxon>
        <taxon>Pentapetalae</taxon>
        <taxon>asterids</taxon>
        <taxon>lamiids</taxon>
        <taxon>Lamiales</taxon>
        <taxon>Plantaginaceae</taxon>
        <taxon>Cheloneae</taxon>
        <taxon>Penstemon</taxon>
    </lineage>
</organism>
<dbReference type="InterPro" id="IPR011598">
    <property type="entry name" value="bHLH_dom"/>
</dbReference>
<evidence type="ECO:0000256" key="1">
    <source>
        <dbReference type="ARBA" id="ARBA00004123"/>
    </source>
</evidence>
<sequence>MSTENQNQKEVLENLREQLALAVRSIEWSYAIFWSISSTKPGILEWGEGYYNGDIKTRKTVQSVEVNADHLGLQRSDQLKELYESLSLGETIPQAKRPTAALSPEDLTDAEWYFLVCMSFVFDIGQGLPGRTFAKNQMIWLCNAHRADTKVFSRAILAKASEMTIVCFPYLGGVVELGATELVQEDPNLIHHIKTSFLESPSNVPKILNRVSNNITNNNGLICEVHDHANMNDLDHVFDGPDMDTCSPDNISDDFADNLLREEPELAEAVDGEVIQIQNLPIMEDSISNCLNNSTNSSDCVSSDGNKETDNRMNGTQDQGDEIHYQSVLSSLLKGSNQLILGPYLKNGNKKASSFVSWKTDSRFSGARVAPNGTPQRLLKKVLFEVPKMHENCRVERGKQNGEKDKSPPRQAFDEIEKNHVLSERKRREKINERFLILGSLVPSGGKVDKVSVLDHTIEYLRGLERKVEELQSYKDVSTKPHDALERTSDNYGPKTISNVKKLLTKKRKTCETDKNGAASSKVRLRDSLKDNIIVNITNKDVLIEITCSWRECVLLEVMEEMSKLHLDSETVQSSNVDGMLSMTVKAKCKGVKVASESVVKQSLQKVLRKS</sequence>
<dbReference type="Pfam" id="PF14215">
    <property type="entry name" value="bHLH-MYC_N"/>
    <property type="match status" value="1"/>
</dbReference>
<evidence type="ECO:0000313" key="8">
    <source>
        <dbReference type="EMBL" id="KAK4486460.1"/>
    </source>
</evidence>
<dbReference type="Proteomes" id="UP001291926">
    <property type="component" value="Unassembled WGS sequence"/>
</dbReference>
<comment type="caution">
    <text evidence="8">The sequence shown here is derived from an EMBL/GenBank/DDBJ whole genome shotgun (WGS) entry which is preliminary data.</text>
</comment>
<dbReference type="Pfam" id="PF22754">
    <property type="entry name" value="bHLH-TF_ACT-like_plant"/>
    <property type="match status" value="1"/>
</dbReference>
<evidence type="ECO:0000256" key="4">
    <source>
        <dbReference type="ARBA" id="ARBA00023163"/>
    </source>
</evidence>
<dbReference type="EMBL" id="JAYDYQ010002533">
    <property type="protein sequence ID" value="KAK4486460.1"/>
    <property type="molecule type" value="Genomic_DNA"/>
</dbReference>
<dbReference type="InterPro" id="IPR036638">
    <property type="entry name" value="HLH_DNA-bd_sf"/>
</dbReference>
<feature type="region of interest" description="Disordered" evidence="6">
    <location>
        <begin position="298"/>
        <end position="318"/>
    </location>
</feature>
<keyword evidence="2" id="KW-0805">Transcription regulation</keyword>
<dbReference type="PANTHER" id="PTHR46266:SF3">
    <property type="entry name" value="TRANSCRIPTION FACTOR EGL1"/>
    <property type="match status" value="1"/>
</dbReference>
<evidence type="ECO:0000256" key="5">
    <source>
        <dbReference type="ARBA" id="ARBA00023242"/>
    </source>
</evidence>
<dbReference type="SUPFAM" id="SSF47459">
    <property type="entry name" value="HLH, helix-loop-helix DNA-binding domain"/>
    <property type="match status" value="1"/>
</dbReference>
<name>A0ABR0DBX9_9LAMI</name>
<dbReference type="PROSITE" id="PS50888">
    <property type="entry name" value="BHLH"/>
    <property type="match status" value="1"/>
</dbReference>
<evidence type="ECO:0000313" key="9">
    <source>
        <dbReference type="Proteomes" id="UP001291926"/>
    </source>
</evidence>
<dbReference type="InterPro" id="IPR054502">
    <property type="entry name" value="bHLH-TF_ACT-like_plant"/>
</dbReference>
<keyword evidence="5" id="KW-0539">Nucleus</keyword>
<feature type="domain" description="BHLH" evidence="7">
    <location>
        <begin position="415"/>
        <end position="464"/>
    </location>
</feature>
<comment type="subcellular location">
    <subcellularLocation>
        <location evidence="1">Nucleus</location>
    </subcellularLocation>
</comment>
<dbReference type="Gene3D" id="4.10.280.10">
    <property type="entry name" value="Helix-loop-helix DNA-binding domain"/>
    <property type="match status" value="1"/>
</dbReference>
<dbReference type="SMART" id="SM00353">
    <property type="entry name" value="HLH"/>
    <property type="match status" value="1"/>
</dbReference>
<gene>
    <name evidence="8" type="ORF">RD792_009140</name>
</gene>
<evidence type="ECO:0000256" key="2">
    <source>
        <dbReference type="ARBA" id="ARBA00023015"/>
    </source>
</evidence>
<dbReference type="PANTHER" id="PTHR46266">
    <property type="entry name" value="TRANSCRIPTION FACTOR TT8"/>
    <property type="match status" value="1"/>
</dbReference>
<proteinExistence type="predicted"/>
<dbReference type="InterPro" id="IPR025610">
    <property type="entry name" value="MYC/MYB_N"/>
</dbReference>
<evidence type="ECO:0000259" key="7">
    <source>
        <dbReference type="PROSITE" id="PS50888"/>
    </source>
</evidence>
<accession>A0ABR0DBX9</accession>
<evidence type="ECO:0000256" key="3">
    <source>
        <dbReference type="ARBA" id="ARBA00023159"/>
    </source>
</evidence>
<dbReference type="Pfam" id="PF00010">
    <property type="entry name" value="HLH"/>
    <property type="match status" value="1"/>
</dbReference>
<protein>
    <recommendedName>
        <fullName evidence="7">BHLH domain-containing protein</fullName>
    </recommendedName>
</protein>
<keyword evidence="4" id="KW-0804">Transcription</keyword>
<keyword evidence="3" id="KW-0010">Activator</keyword>
<reference evidence="8 9" key="1">
    <citation type="journal article" date="2023" name="bioRxiv">
        <title>Genome report: Whole genome sequence and annotation of Penstemon davidsonii.</title>
        <authorList>
            <person name="Ostevik K.L."/>
            <person name="Alabady M."/>
            <person name="Zhang M."/>
            <person name="Rausher M.D."/>
        </authorList>
    </citation>
    <scope>NUCLEOTIDE SEQUENCE [LARGE SCALE GENOMIC DNA]</scope>
    <source>
        <strain evidence="8">DNT005</strain>
        <tissue evidence="8">Whole leaf</tissue>
    </source>
</reference>
<evidence type="ECO:0000256" key="6">
    <source>
        <dbReference type="SAM" id="MobiDB-lite"/>
    </source>
</evidence>
<keyword evidence="9" id="KW-1185">Reference proteome</keyword>